<feature type="non-terminal residue" evidence="3">
    <location>
        <position position="549"/>
    </location>
</feature>
<dbReference type="InterPro" id="IPR000477">
    <property type="entry name" value="RT_dom"/>
</dbReference>
<dbReference type="SUPFAM" id="SSF56672">
    <property type="entry name" value="DNA/RNA polymerases"/>
    <property type="match status" value="1"/>
</dbReference>
<dbReference type="PANTHER" id="PTHR31635">
    <property type="entry name" value="REVERSE TRANSCRIPTASE DOMAIN-CONTAINING PROTEIN-RELATED"/>
    <property type="match status" value="1"/>
</dbReference>
<keyword evidence="1" id="KW-0175">Coiled coil</keyword>
<sequence>MNFSNKFTSIVSSLLATQKAHIVDSGFISEAFRVERGVRQGDPLSPLLYVIAINPLIQAIDQNIKGIPVNGSSFRVAAYADDLSIGIGQVSDWNKLQETLLLYEQASNAQVNKSKSTLIPLTANANRVELTDQSRFNLQTNSQNNITILGFTVDYKGQADRNLWSNTIKKIKNKIQDLSQRNLSFKGKILATKMLLISKIWYSAYLLPPTRKQLNEIDSLIKGWIKSNSRMLPQYSIFQLSYEQGGLSAPVLKDMLDARLLTILIKLLTSNTFWATTERETINAKLYNKRKISAAIALSQTPCKTKGWPDSWKPYITAWGRFKGKILTNHTWPWLPEQIKINNIDGNLFTVKGALKSFHTPSSSTTTNSSEKHHSPFKWLKTKGLLNKKKDIFWRLTHRALPLGYRLIHIDQTNLGDCPNCPYITQTIEHFALKCPLSKVIWETIYKALTNIEQDTTPRTLEDIIQATNITDTKKRKTAIWLHITAIYEIWCWYTQARWGDNVIPQEAIARIISIKIKHEINLLYKLFNKKALSKSGKTNNILKYINLN</sequence>
<dbReference type="Pfam" id="PF00078">
    <property type="entry name" value="RVT_1"/>
    <property type="match status" value="1"/>
</dbReference>
<dbReference type="AlphaFoldDB" id="A0A9N9C1C0"/>
<organism evidence="3 4">
    <name type="scientific">Ambispora leptoticha</name>
    <dbReference type="NCBI Taxonomy" id="144679"/>
    <lineage>
        <taxon>Eukaryota</taxon>
        <taxon>Fungi</taxon>
        <taxon>Fungi incertae sedis</taxon>
        <taxon>Mucoromycota</taxon>
        <taxon>Glomeromycotina</taxon>
        <taxon>Glomeromycetes</taxon>
        <taxon>Archaeosporales</taxon>
        <taxon>Ambisporaceae</taxon>
        <taxon>Ambispora</taxon>
    </lineage>
</organism>
<comment type="caution">
    <text evidence="3">The sequence shown here is derived from an EMBL/GenBank/DDBJ whole genome shotgun (WGS) entry which is preliminary data.</text>
</comment>
<evidence type="ECO:0000256" key="1">
    <source>
        <dbReference type="SAM" id="Coils"/>
    </source>
</evidence>
<name>A0A9N9C1C0_9GLOM</name>
<keyword evidence="4" id="KW-1185">Reference proteome</keyword>
<feature type="coiled-coil region" evidence="1">
    <location>
        <begin position="161"/>
        <end position="188"/>
    </location>
</feature>
<protein>
    <submittedName>
        <fullName evidence="3">1145_t:CDS:1</fullName>
    </submittedName>
</protein>
<accession>A0A9N9C1C0</accession>
<gene>
    <name evidence="3" type="ORF">ALEPTO_LOCUS7538</name>
</gene>
<proteinExistence type="predicted"/>
<dbReference type="PROSITE" id="PS50878">
    <property type="entry name" value="RT_POL"/>
    <property type="match status" value="1"/>
</dbReference>
<feature type="domain" description="Reverse transcriptase" evidence="2">
    <location>
        <begin position="1"/>
        <end position="153"/>
    </location>
</feature>
<dbReference type="EMBL" id="CAJVPS010003352">
    <property type="protein sequence ID" value="CAG8587178.1"/>
    <property type="molecule type" value="Genomic_DNA"/>
</dbReference>
<reference evidence="3" key="1">
    <citation type="submission" date="2021-06" db="EMBL/GenBank/DDBJ databases">
        <authorList>
            <person name="Kallberg Y."/>
            <person name="Tangrot J."/>
            <person name="Rosling A."/>
        </authorList>
    </citation>
    <scope>NUCLEOTIDE SEQUENCE</scope>
    <source>
        <strain evidence="3">FL130A</strain>
    </source>
</reference>
<dbReference type="PANTHER" id="PTHR31635:SF196">
    <property type="entry name" value="REVERSE TRANSCRIPTASE DOMAIN-CONTAINING PROTEIN-RELATED"/>
    <property type="match status" value="1"/>
</dbReference>
<dbReference type="Proteomes" id="UP000789508">
    <property type="component" value="Unassembled WGS sequence"/>
</dbReference>
<evidence type="ECO:0000313" key="3">
    <source>
        <dbReference type="EMBL" id="CAG8587178.1"/>
    </source>
</evidence>
<dbReference type="OrthoDB" id="2426083at2759"/>
<evidence type="ECO:0000313" key="4">
    <source>
        <dbReference type="Proteomes" id="UP000789508"/>
    </source>
</evidence>
<dbReference type="InterPro" id="IPR043502">
    <property type="entry name" value="DNA/RNA_pol_sf"/>
</dbReference>
<evidence type="ECO:0000259" key="2">
    <source>
        <dbReference type="PROSITE" id="PS50878"/>
    </source>
</evidence>